<sequence>MQSRYCQPITFLDHLSSKQDPMLSTRSTTDPYVACSSTNGTCRRIDYFYVVLEGVWETALNDICMSEPAEGLPFLEKWRERRAMTRYACINRTWCINFITPSVGDSMAVIVVLHETHAWTEPELL</sequence>
<keyword evidence="2" id="KW-1185">Reference proteome</keyword>
<dbReference type="AlphaFoldDB" id="A0AAN9PS07"/>
<evidence type="ECO:0000313" key="1">
    <source>
        <dbReference type="EMBL" id="KAK7308074.1"/>
    </source>
</evidence>
<protein>
    <submittedName>
        <fullName evidence="1">Uncharacterized protein</fullName>
    </submittedName>
</protein>
<gene>
    <name evidence="1" type="ORF">VNO77_41668</name>
</gene>
<organism evidence="1 2">
    <name type="scientific">Canavalia gladiata</name>
    <name type="common">Sword bean</name>
    <name type="synonym">Dolichos gladiatus</name>
    <dbReference type="NCBI Taxonomy" id="3824"/>
    <lineage>
        <taxon>Eukaryota</taxon>
        <taxon>Viridiplantae</taxon>
        <taxon>Streptophyta</taxon>
        <taxon>Embryophyta</taxon>
        <taxon>Tracheophyta</taxon>
        <taxon>Spermatophyta</taxon>
        <taxon>Magnoliopsida</taxon>
        <taxon>eudicotyledons</taxon>
        <taxon>Gunneridae</taxon>
        <taxon>Pentapetalae</taxon>
        <taxon>rosids</taxon>
        <taxon>fabids</taxon>
        <taxon>Fabales</taxon>
        <taxon>Fabaceae</taxon>
        <taxon>Papilionoideae</taxon>
        <taxon>50 kb inversion clade</taxon>
        <taxon>NPAAA clade</taxon>
        <taxon>indigoferoid/millettioid clade</taxon>
        <taxon>Phaseoleae</taxon>
        <taxon>Canavalia</taxon>
    </lineage>
</organism>
<comment type="caution">
    <text evidence="1">The sequence shown here is derived from an EMBL/GenBank/DDBJ whole genome shotgun (WGS) entry which is preliminary data.</text>
</comment>
<proteinExistence type="predicted"/>
<dbReference type="EMBL" id="JAYMYQ010000010">
    <property type="protein sequence ID" value="KAK7308074.1"/>
    <property type="molecule type" value="Genomic_DNA"/>
</dbReference>
<evidence type="ECO:0000313" key="2">
    <source>
        <dbReference type="Proteomes" id="UP001367508"/>
    </source>
</evidence>
<dbReference type="Proteomes" id="UP001367508">
    <property type="component" value="Unassembled WGS sequence"/>
</dbReference>
<accession>A0AAN9PS07</accession>
<reference evidence="1 2" key="1">
    <citation type="submission" date="2024-01" db="EMBL/GenBank/DDBJ databases">
        <title>The genomes of 5 underutilized Papilionoideae crops provide insights into root nodulation and disease resistanc.</title>
        <authorList>
            <person name="Jiang F."/>
        </authorList>
    </citation>
    <scope>NUCLEOTIDE SEQUENCE [LARGE SCALE GENOMIC DNA]</scope>
    <source>
        <strain evidence="1">LVBAO_FW01</strain>
        <tissue evidence="1">Leaves</tissue>
    </source>
</reference>
<name>A0AAN9PS07_CANGL</name>